<evidence type="ECO:0000259" key="2">
    <source>
        <dbReference type="Pfam" id="PF13154"/>
    </source>
</evidence>
<evidence type="ECO:0000313" key="4">
    <source>
        <dbReference type="Proteomes" id="UP000185557"/>
    </source>
</evidence>
<accession>A0A1U7J5D6</accession>
<feature type="region of interest" description="Disordered" evidence="1">
    <location>
        <begin position="251"/>
        <end position="287"/>
    </location>
</feature>
<dbReference type="AlphaFoldDB" id="A0A1U7J5D6"/>
<gene>
    <name evidence="3" type="ORF">NIES30_10905</name>
</gene>
<sequence>MPAPNEHRWAGVHEYLVETRKLPSVLVDRLHERGLIFADDHQNAVFLRHKLQAQTWRRGEVIGASLRGTWGEENHFHGLAPGSARDQGWFWIGTGQGPVQRVLLVESPIDAMSLAVLDRAQRGPEGVSIYLSTDGFGGVPTEALKTVLWSGELVAAAFDADVAGETMAWRVAQQVPGIERLTPNQGKGWNEVLVCPESMGNSWQQGRPELGQLWRWHGTAVVLGRPEGYLGRITEVAREVAKGDPLSEKATAAMQRDLGSGSNSLIQKGRASVSIQTNQKSRFDLGR</sequence>
<dbReference type="InterPro" id="IPR025054">
    <property type="entry name" value="DUF3991"/>
</dbReference>
<feature type="domain" description="DUF3991" evidence="2">
    <location>
        <begin position="14"/>
        <end position="94"/>
    </location>
</feature>
<organism evidence="3 4">
    <name type="scientific">Phormidium tenue NIES-30</name>
    <dbReference type="NCBI Taxonomy" id="549789"/>
    <lineage>
        <taxon>Bacteria</taxon>
        <taxon>Bacillati</taxon>
        <taxon>Cyanobacteriota</taxon>
        <taxon>Cyanophyceae</taxon>
        <taxon>Oscillatoriophycideae</taxon>
        <taxon>Oscillatoriales</taxon>
        <taxon>Oscillatoriaceae</taxon>
        <taxon>Phormidium</taxon>
    </lineage>
</organism>
<proteinExistence type="predicted"/>
<reference evidence="3 4" key="1">
    <citation type="submission" date="2016-11" db="EMBL/GenBank/DDBJ databases">
        <title>Draft Genome Sequences of Nine Cyanobacterial Strains from Diverse Habitats.</title>
        <authorList>
            <person name="Zhu T."/>
            <person name="Hou S."/>
            <person name="Lu X."/>
            <person name="Hess W.R."/>
        </authorList>
    </citation>
    <scope>NUCLEOTIDE SEQUENCE [LARGE SCALE GENOMIC DNA]</scope>
    <source>
        <strain evidence="3 4">NIES-30</strain>
    </source>
</reference>
<dbReference type="Gene3D" id="3.40.1360.10">
    <property type="match status" value="1"/>
</dbReference>
<dbReference type="STRING" id="549789.NIES30_10905"/>
<dbReference type="Pfam" id="PF13154">
    <property type="entry name" value="DUF3991"/>
    <property type="match status" value="1"/>
</dbReference>
<dbReference type="OrthoDB" id="591774at2"/>
<evidence type="ECO:0000256" key="1">
    <source>
        <dbReference type="SAM" id="MobiDB-lite"/>
    </source>
</evidence>
<comment type="caution">
    <text evidence="3">The sequence shown here is derived from an EMBL/GenBank/DDBJ whole genome shotgun (WGS) entry which is preliminary data.</text>
</comment>
<protein>
    <recommendedName>
        <fullName evidence="2">DUF3991 domain-containing protein</fullName>
    </recommendedName>
</protein>
<keyword evidence="4" id="KW-1185">Reference proteome</keyword>
<name>A0A1U7J5D6_9CYAN</name>
<dbReference type="EMBL" id="MRCG01000007">
    <property type="protein sequence ID" value="OKH48010.1"/>
    <property type="molecule type" value="Genomic_DNA"/>
</dbReference>
<dbReference type="Proteomes" id="UP000185557">
    <property type="component" value="Unassembled WGS sequence"/>
</dbReference>
<dbReference type="Pfam" id="PF13155">
    <property type="entry name" value="Toprim_2"/>
    <property type="match status" value="1"/>
</dbReference>
<evidence type="ECO:0000313" key="3">
    <source>
        <dbReference type="EMBL" id="OKH48010.1"/>
    </source>
</evidence>
<dbReference type="RefSeq" id="WP_073608463.1">
    <property type="nucleotide sequence ID" value="NZ_MRCG01000007.1"/>
</dbReference>